<comment type="caution">
    <text evidence="3">The sequence shown here is derived from an EMBL/GenBank/DDBJ whole genome shotgun (WGS) entry which is preliminary data.</text>
</comment>
<dbReference type="Pfam" id="PF08239">
    <property type="entry name" value="SH3_3"/>
    <property type="match status" value="1"/>
</dbReference>
<dbReference type="RefSeq" id="WP_174441228.1">
    <property type="nucleotide sequence ID" value="NZ_WHOR01000298.1"/>
</dbReference>
<feature type="signal peptide" evidence="1">
    <location>
        <begin position="1"/>
        <end position="22"/>
    </location>
</feature>
<organism evidence="3 4">
    <name type="scientific">Azospirillum formosense</name>
    <dbReference type="NCBI Taxonomy" id="861533"/>
    <lineage>
        <taxon>Bacteria</taxon>
        <taxon>Pseudomonadati</taxon>
        <taxon>Pseudomonadota</taxon>
        <taxon>Alphaproteobacteria</taxon>
        <taxon>Rhodospirillales</taxon>
        <taxon>Azospirillaceae</taxon>
        <taxon>Azospirillum</taxon>
    </lineage>
</organism>
<dbReference type="Proteomes" id="UP000639419">
    <property type="component" value="Unassembled WGS sequence"/>
</dbReference>
<evidence type="ECO:0000313" key="3">
    <source>
        <dbReference type="EMBL" id="NUB22521.1"/>
    </source>
</evidence>
<gene>
    <name evidence="3" type="ORF">GBZ26_25470</name>
</gene>
<accession>A0ABX2L161</accession>
<keyword evidence="1" id="KW-0732">Signal</keyword>
<evidence type="ECO:0000259" key="2">
    <source>
        <dbReference type="Pfam" id="PF08239"/>
    </source>
</evidence>
<evidence type="ECO:0000256" key="1">
    <source>
        <dbReference type="SAM" id="SignalP"/>
    </source>
</evidence>
<evidence type="ECO:0000313" key="4">
    <source>
        <dbReference type="Proteomes" id="UP000639419"/>
    </source>
</evidence>
<dbReference type="InterPro" id="IPR003646">
    <property type="entry name" value="SH3-like_bac-type"/>
</dbReference>
<feature type="chain" id="PRO_5047111894" evidence="1">
    <location>
        <begin position="23"/>
        <end position="159"/>
    </location>
</feature>
<reference evidence="3 4" key="1">
    <citation type="submission" date="2019-10" db="EMBL/GenBank/DDBJ databases">
        <title>Genome sequence of Azospirillum formosense CC-Nfb-7.</title>
        <authorList>
            <person name="Ambrosini A."/>
            <person name="Sant'Anna F.H."/>
            <person name="Cassan F.D."/>
            <person name="Souza E.M."/>
            <person name="Passaglia L.M.P."/>
        </authorList>
    </citation>
    <scope>NUCLEOTIDE SEQUENCE [LARGE SCALE GENOMIC DNA]</scope>
    <source>
        <strain evidence="3 4">CC-NFb-7</strain>
    </source>
</reference>
<dbReference type="EMBL" id="WHOR01000298">
    <property type="protein sequence ID" value="NUB22521.1"/>
    <property type="molecule type" value="Genomic_DNA"/>
</dbReference>
<dbReference type="Gene3D" id="2.30.30.40">
    <property type="entry name" value="SH3 Domains"/>
    <property type="match status" value="1"/>
</dbReference>
<name>A0ABX2L161_9PROT</name>
<keyword evidence="4" id="KW-1185">Reference proteome</keyword>
<protein>
    <submittedName>
        <fullName evidence="3">SH3 domain-containing protein</fullName>
    </submittedName>
</protein>
<feature type="domain" description="SH3b" evidence="2">
    <location>
        <begin position="59"/>
        <end position="109"/>
    </location>
</feature>
<dbReference type="PROSITE" id="PS51257">
    <property type="entry name" value="PROKAR_LIPOPROTEIN"/>
    <property type="match status" value="1"/>
</dbReference>
<proteinExistence type="predicted"/>
<sequence length="159" mass="16636">MTRRLRLVPVSLAVACAVMLTACQTGERTNRAPVVQGTASASPAGLDTVSGEWETDKTTALRSQPSNGAPIVATFPPGQPLKVLGRARGTDWVAVQAVGSTAYVRMHLLRLRGSAPVQAARGTTTTVAKPEDNTGPSIKAAPRRKIEATPISNLSLINI</sequence>